<organism evidence="2 3">
    <name type="scientific">Campylobacter rectus</name>
    <name type="common">Wolinella recta</name>
    <dbReference type="NCBI Taxonomy" id="203"/>
    <lineage>
        <taxon>Bacteria</taxon>
        <taxon>Pseudomonadati</taxon>
        <taxon>Campylobacterota</taxon>
        <taxon>Epsilonproteobacteria</taxon>
        <taxon>Campylobacterales</taxon>
        <taxon>Campylobacteraceae</taxon>
        <taxon>Campylobacter</taxon>
    </lineage>
</organism>
<accession>A0A6G5QNA0</accession>
<reference evidence="2 3" key="1">
    <citation type="submission" date="2016-07" db="EMBL/GenBank/DDBJ databases">
        <title>Comparative genomics of the Campylobacter concisus group.</title>
        <authorList>
            <person name="Miller W.G."/>
            <person name="Yee E."/>
            <person name="Chapman M.H."/>
            <person name="Huynh S."/>
            <person name="Bono J.L."/>
            <person name="On S.L.W."/>
            <person name="StLeger J."/>
            <person name="Foster G."/>
            <person name="Parker C.T."/>
        </authorList>
    </citation>
    <scope>NUCLEOTIDE SEQUENCE [LARGE SCALE GENOMIC DNA]</scope>
    <source>
        <strain evidence="2 3">ATCC 33238</strain>
    </source>
</reference>
<dbReference type="PANTHER" id="PTHR42146:SF1">
    <property type="entry name" value="OLIGORIBONUCLEASE NRNB"/>
    <property type="match status" value="1"/>
</dbReference>
<sequence length="372" mass="41573">MTIHHLSHTDLDGYGAQVITNHYFKNVKFYNSNYGKEIDEKFDQILAQISDKSVVKAQSNLSGEQNESSQDASENRGETEAIKNDEKALILITDLNLTVEQCEAYEKALANKNAKILLLDHHQSGAECASKFSWYFLDSSRCATKITHDFFAKIYGVDASLNHFSDVVNAVDIWLKDDVNFEMGKVGLGLVANAKEINKTMFEAENSRYLFYLIKRAREFFDAGDDYVGLDEAIFGFKKDFFKEDKNDTLSNLISAFVVKKLSEEKEKFSIKYNDLNGILTYNIGNTSVIGNDFLVANPDIDFFIDVTSKKTLSFRANGKADVSRMAKNLVGGGGHVNASGGLFAGFKDSFSYENVKAQITDLITKKTILQG</sequence>
<feature type="region of interest" description="Disordered" evidence="1">
    <location>
        <begin position="58"/>
        <end position="80"/>
    </location>
</feature>
<dbReference type="PANTHER" id="PTHR42146">
    <property type="entry name" value="3',5'-CYCLIC-NUCLEOTIDE PHOSPHODIESTERASE"/>
    <property type="match status" value="1"/>
</dbReference>
<dbReference type="SUPFAM" id="SSF64182">
    <property type="entry name" value="DHH phosphoesterases"/>
    <property type="match status" value="1"/>
</dbReference>
<dbReference type="Gene3D" id="3.10.310.30">
    <property type="match status" value="1"/>
</dbReference>
<dbReference type="Proteomes" id="UP000502377">
    <property type="component" value="Chromosome"/>
</dbReference>
<dbReference type="AlphaFoldDB" id="A0A6G5QNA0"/>
<keyword evidence="2" id="KW-0378">Hydrolase</keyword>
<dbReference type="EMBL" id="CP012543">
    <property type="protein sequence ID" value="QCD47064.1"/>
    <property type="molecule type" value="Genomic_DNA"/>
</dbReference>
<dbReference type="RefSeq" id="WP_002945046.1">
    <property type="nucleotide sequence ID" value="NZ_CP012543.1"/>
</dbReference>
<evidence type="ECO:0000313" key="2">
    <source>
        <dbReference type="EMBL" id="QCD47064.1"/>
    </source>
</evidence>
<dbReference type="GO" id="GO:0016787">
    <property type="term" value="F:hydrolase activity"/>
    <property type="evidence" value="ECO:0007669"/>
    <property type="project" value="UniProtKB-KW"/>
</dbReference>
<protein>
    <submittedName>
        <fullName evidence="2">DHH-type phosphohydrolase</fullName>
    </submittedName>
</protein>
<dbReference type="InterPro" id="IPR038763">
    <property type="entry name" value="DHH_sf"/>
</dbReference>
<feature type="compositionally biased region" description="Polar residues" evidence="1">
    <location>
        <begin position="58"/>
        <end position="72"/>
    </location>
</feature>
<name>A0A6G5QNA0_CAMRE</name>
<evidence type="ECO:0000256" key="1">
    <source>
        <dbReference type="SAM" id="MobiDB-lite"/>
    </source>
</evidence>
<proteinExistence type="predicted"/>
<evidence type="ECO:0000313" key="3">
    <source>
        <dbReference type="Proteomes" id="UP000502377"/>
    </source>
</evidence>
<gene>
    <name evidence="2" type="ORF">CRECT_1414</name>
</gene>
<dbReference type="KEGG" id="crx:CRECT_1414"/>
<dbReference type="InterPro" id="IPR052968">
    <property type="entry name" value="Nucleotide_metab_enz"/>
</dbReference>